<dbReference type="CDD" id="cd00462">
    <property type="entry name" value="PTH"/>
    <property type="match status" value="1"/>
</dbReference>
<feature type="binding site" evidence="8">
    <location>
        <position position="92"/>
    </location>
    <ligand>
        <name>tRNA</name>
        <dbReference type="ChEBI" id="CHEBI:17843"/>
    </ligand>
</feature>
<comment type="caution">
    <text evidence="11">The sequence shown here is derived from an EMBL/GenBank/DDBJ whole genome shotgun (WGS) entry which is preliminary data.</text>
</comment>
<evidence type="ECO:0000256" key="6">
    <source>
        <dbReference type="ARBA" id="ARBA00038063"/>
    </source>
</evidence>
<evidence type="ECO:0000256" key="9">
    <source>
        <dbReference type="RuleBase" id="RU000673"/>
    </source>
</evidence>
<dbReference type="GO" id="GO:0004045">
    <property type="term" value="F:peptidyl-tRNA hydrolase activity"/>
    <property type="evidence" value="ECO:0007669"/>
    <property type="project" value="UniProtKB-UniRule"/>
</dbReference>
<evidence type="ECO:0000256" key="8">
    <source>
        <dbReference type="HAMAP-Rule" id="MF_00083"/>
    </source>
</evidence>
<feature type="active site" description="Proton acceptor" evidence="8">
    <location>
        <position position="40"/>
    </location>
</feature>
<dbReference type="Proteomes" id="UP000192343">
    <property type="component" value="Unassembled WGS sequence"/>
</dbReference>
<gene>
    <name evidence="8" type="primary">pth</name>
    <name evidence="11" type="ORF">B4O97_03055</name>
</gene>
<dbReference type="Gene3D" id="3.40.50.1470">
    <property type="entry name" value="Peptidyl-tRNA hydrolase"/>
    <property type="match status" value="1"/>
</dbReference>
<dbReference type="EC" id="3.1.1.29" evidence="1 8"/>
<dbReference type="Pfam" id="PF01195">
    <property type="entry name" value="Pept_tRNA_hydro"/>
    <property type="match status" value="1"/>
</dbReference>
<comment type="caution">
    <text evidence="8">Lacks conserved residue(s) required for the propagation of feature annotation.</text>
</comment>
<feature type="binding site" evidence="8">
    <location>
        <position position="35"/>
    </location>
    <ligand>
        <name>tRNA</name>
        <dbReference type="ChEBI" id="CHEBI:17843"/>
    </ligand>
</feature>
<protein>
    <recommendedName>
        <fullName evidence="7 8">Peptidyl-tRNA hydrolase</fullName>
        <shortName evidence="8">Pth</shortName>
        <ecNumber evidence="1 8">3.1.1.29</ecNumber>
    </recommendedName>
</protein>
<dbReference type="InterPro" id="IPR018171">
    <property type="entry name" value="Pept_tRNA_hydro_CS"/>
</dbReference>
<feature type="binding site" evidence="8">
    <location>
        <position position="90"/>
    </location>
    <ligand>
        <name>tRNA</name>
        <dbReference type="ChEBI" id="CHEBI:17843"/>
    </ligand>
</feature>
<comment type="function">
    <text evidence="8">Hydrolyzes ribosome-free peptidyl-tRNAs (with 1 or more amino acids incorporated), which drop off the ribosome during protein synthesis, or as a result of ribosome stalling.</text>
</comment>
<dbReference type="InterPro" id="IPR036416">
    <property type="entry name" value="Pept_tRNA_hydro_sf"/>
</dbReference>
<evidence type="ECO:0000313" key="12">
    <source>
        <dbReference type="Proteomes" id="UP000192343"/>
    </source>
</evidence>
<evidence type="ECO:0000256" key="3">
    <source>
        <dbReference type="ARBA" id="ARBA00022555"/>
    </source>
</evidence>
<dbReference type="HAMAP" id="MF_00083">
    <property type="entry name" value="Pept_tRNA_hydro_bact"/>
    <property type="match status" value="1"/>
</dbReference>
<comment type="subunit">
    <text evidence="8">Monomer.</text>
</comment>
<dbReference type="InterPro" id="IPR001328">
    <property type="entry name" value="Pept_tRNA_hydro"/>
</dbReference>
<dbReference type="AlphaFoldDB" id="A0A1Y1S2N0"/>
<evidence type="ECO:0000256" key="4">
    <source>
        <dbReference type="ARBA" id="ARBA00022801"/>
    </source>
</evidence>
<name>A0A1Y1S2N0_9SPIO</name>
<dbReference type="GO" id="GO:0005737">
    <property type="term" value="C:cytoplasm"/>
    <property type="evidence" value="ECO:0007669"/>
    <property type="project" value="UniProtKB-SubCell"/>
</dbReference>
<comment type="catalytic activity">
    <reaction evidence="8 9">
        <text>an N-acyl-L-alpha-aminoacyl-tRNA + H2O = an N-acyl-L-amino acid + a tRNA + H(+)</text>
        <dbReference type="Rhea" id="RHEA:54448"/>
        <dbReference type="Rhea" id="RHEA-COMP:10123"/>
        <dbReference type="Rhea" id="RHEA-COMP:13883"/>
        <dbReference type="ChEBI" id="CHEBI:15377"/>
        <dbReference type="ChEBI" id="CHEBI:15378"/>
        <dbReference type="ChEBI" id="CHEBI:59874"/>
        <dbReference type="ChEBI" id="CHEBI:78442"/>
        <dbReference type="ChEBI" id="CHEBI:138191"/>
        <dbReference type="EC" id="3.1.1.29"/>
    </reaction>
</comment>
<dbReference type="SUPFAM" id="SSF53178">
    <property type="entry name" value="Peptidyl-tRNA hydrolase-like"/>
    <property type="match status" value="1"/>
</dbReference>
<keyword evidence="3 8" id="KW-0820">tRNA-binding</keyword>
<keyword evidence="12" id="KW-1185">Reference proteome</keyword>
<sequence length="216" mass="24157">MLKPKWRLDLQKVRVKSNPRDVLIVFGLGNPGREYEKTRHNAGFLVLEELAERLSLKFTKPFFRPWRSACTDITTGEGFCRLVLAAPLTYMNASGKVVPDILQRYTAAPKQIIVVCDSLDLPAGIIRIKQRGSSAGQKGLESIISVLGTDKFKRLFVGIGRPDQKKEVISWVLSAPLGEELSEFRQGISRAADAVLEMTRLPLDRVMNKYNGTAKE</sequence>
<keyword evidence="5 8" id="KW-0694">RNA-binding</keyword>
<keyword evidence="2 8" id="KW-0963">Cytoplasm</keyword>
<dbReference type="PANTHER" id="PTHR17224:SF1">
    <property type="entry name" value="PEPTIDYL-TRNA HYDROLASE"/>
    <property type="match status" value="1"/>
</dbReference>
<evidence type="ECO:0000256" key="1">
    <source>
        <dbReference type="ARBA" id="ARBA00013260"/>
    </source>
</evidence>
<keyword evidence="4 8" id="KW-0378">Hydrolase</keyword>
<dbReference type="NCBIfam" id="TIGR00447">
    <property type="entry name" value="pth"/>
    <property type="match status" value="1"/>
</dbReference>
<accession>A0A1Y1S2N0</accession>
<evidence type="ECO:0000256" key="2">
    <source>
        <dbReference type="ARBA" id="ARBA00022490"/>
    </source>
</evidence>
<comment type="function">
    <text evidence="8">Catalyzes the release of premature peptidyl moieties from peptidyl-tRNA molecules trapped in stalled 50S ribosomal subunits, and thus maintains levels of free tRNAs and 50S ribosomes.</text>
</comment>
<proteinExistence type="inferred from homology"/>
<evidence type="ECO:0000256" key="7">
    <source>
        <dbReference type="ARBA" id="ARBA00050038"/>
    </source>
</evidence>
<feature type="site" description="Stabilizes the basic form of H active site to accept a proton" evidence="8">
    <location>
        <position position="117"/>
    </location>
</feature>
<evidence type="ECO:0000313" key="11">
    <source>
        <dbReference type="EMBL" id="ORC37184.1"/>
    </source>
</evidence>
<dbReference type="GO" id="GO:0006515">
    <property type="term" value="P:protein quality control for misfolded or incompletely synthesized proteins"/>
    <property type="evidence" value="ECO:0007669"/>
    <property type="project" value="UniProtKB-UniRule"/>
</dbReference>
<dbReference type="PANTHER" id="PTHR17224">
    <property type="entry name" value="PEPTIDYL-TRNA HYDROLASE"/>
    <property type="match status" value="1"/>
</dbReference>
<evidence type="ECO:0000256" key="5">
    <source>
        <dbReference type="ARBA" id="ARBA00022884"/>
    </source>
</evidence>
<dbReference type="GO" id="GO:0000049">
    <property type="term" value="F:tRNA binding"/>
    <property type="evidence" value="ECO:0007669"/>
    <property type="project" value="UniProtKB-UniRule"/>
</dbReference>
<reference evidence="11 12" key="1">
    <citation type="submission" date="2017-03" db="EMBL/GenBank/DDBJ databases">
        <title>Draft Genome sequence of Marispirochaeta sp. strain JC444.</title>
        <authorList>
            <person name="Shivani Y."/>
            <person name="Subhash Y."/>
            <person name="Sasikala C."/>
            <person name="Ramana C."/>
        </authorList>
    </citation>
    <scope>NUCLEOTIDE SEQUENCE [LARGE SCALE GENOMIC DNA]</scope>
    <source>
        <strain evidence="11 12">JC444</strain>
    </source>
</reference>
<dbReference type="PROSITE" id="PS01195">
    <property type="entry name" value="PEPT_TRNA_HYDROL_1"/>
    <property type="match status" value="1"/>
</dbReference>
<organism evidence="11 12">
    <name type="scientific">Marispirochaeta aestuarii</name>
    <dbReference type="NCBI Taxonomy" id="1963862"/>
    <lineage>
        <taxon>Bacteria</taxon>
        <taxon>Pseudomonadati</taxon>
        <taxon>Spirochaetota</taxon>
        <taxon>Spirochaetia</taxon>
        <taxon>Spirochaetales</taxon>
        <taxon>Spirochaetaceae</taxon>
        <taxon>Marispirochaeta</taxon>
    </lineage>
</organism>
<comment type="similarity">
    <text evidence="6 8 10">Belongs to the PTH family.</text>
</comment>
<dbReference type="STRING" id="1963862.B4O97_03055"/>
<dbReference type="GO" id="GO:0072344">
    <property type="term" value="P:rescue of stalled ribosome"/>
    <property type="evidence" value="ECO:0007669"/>
    <property type="project" value="UniProtKB-UniRule"/>
</dbReference>
<comment type="subcellular location">
    <subcellularLocation>
        <location evidence="8">Cytoplasm</location>
    </subcellularLocation>
</comment>
<feature type="site" description="Discriminates between blocked and unblocked aminoacyl-tRNA" evidence="8">
    <location>
        <position position="30"/>
    </location>
</feature>
<dbReference type="EMBL" id="MWQY01000003">
    <property type="protein sequence ID" value="ORC37184.1"/>
    <property type="molecule type" value="Genomic_DNA"/>
</dbReference>
<evidence type="ECO:0000256" key="10">
    <source>
        <dbReference type="RuleBase" id="RU004320"/>
    </source>
</evidence>